<proteinExistence type="predicted"/>
<gene>
    <name evidence="1" type="ORF">R3P38DRAFT_2993828</name>
</gene>
<reference evidence="1 2" key="1">
    <citation type="journal article" date="2024" name="J Genomics">
        <title>Draft genome sequencing and assembly of Favolaschia claudopus CIRM-BRFM 2984 isolated from oak limbs.</title>
        <authorList>
            <person name="Navarro D."/>
            <person name="Drula E."/>
            <person name="Chaduli D."/>
            <person name="Cazenave R."/>
            <person name="Ahrendt S."/>
            <person name="Wang J."/>
            <person name="Lipzen A."/>
            <person name="Daum C."/>
            <person name="Barry K."/>
            <person name="Grigoriev I.V."/>
            <person name="Favel A."/>
            <person name="Rosso M.N."/>
            <person name="Martin F."/>
        </authorList>
    </citation>
    <scope>NUCLEOTIDE SEQUENCE [LARGE SCALE GENOMIC DNA]</scope>
    <source>
        <strain evidence="1 2">CIRM-BRFM 2984</strain>
    </source>
</reference>
<dbReference type="EMBL" id="JAWWNJ010000051">
    <property type="protein sequence ID" value="KAK7016301.1"/>
    <property type="molecule type" value="Genomic_DNA"/>
</dbReference>
<evidence type="ECO:0000313" key="1">
    <source>
        <dbReference type="EMBL" id="KAK7016301.1"/>
    </source>
</evidence>
<organism evidence="1 2">
    <name type="scientific">Favolaschia claudopus</name>
    <dbReference type="NCBI Taxonomy" id="2862362"/>
    <lineage>
        <taxon>Eukaryota</taxon>
        <taxon>Fungi</taxon>
        <taxon>Dikarya</taxon>
        <taxon>Basidiomycota</taxon>
        <taxon>Agaricomycotina</taxon>
        <taxon>Agaricomycetes</taxon>
        <taxon>Agaricomycetidae</taxon>
        <taxon>Agaricales</taxon>
        <taxon>Marasmiineae</taxon>
        <taxon>Mycenaceae</taxon>
        <taxon>Favolaschia</taxon>
    </lineage>
</organism>
<comment type="caution">
    <text evidence="1">The sequence shown here is derived from an EMBL/GenBank/DDBJ whole genome shotgun (WGS) entry which is preliminary data.</text>
</comment>
<accession>A0AAW0AVY1</accession>
<sequence length="273" mass="29837">MPRLTAAEKKAAIVLAKELFDLDVVVETQLTIVRGLDQAKVAEAHAPLAKERDPIGALPPPDAMQETIAYAQQEIKKLQEVENPSIANRLVIAGNASFLGRVKLLLASDNRHLFTVEVTKHRFAMHKDYYDKYGFYPGTGGAADMTGGTLGTPPPAAVPAAAAIDTSVDPESKYSLGLPALDLNSQDLQSARRTPLQLQEIADFRRNPNPLMDQIFLSEAGEFYQVSTIMMSKRANHFYLTFADEGAEAVCYTSGDFFSLLSSSSKVGDWDRD</sequence>
<evidence type="ECO:0000313" key="2">
    <source>
        <dbReference type="Proteomes" id="UP001362999"/>
    </source>
</evidence>
<keyword evidence="2" id="KW-1185">Reference proteome</keyword>
<protein>
    <submittedName>
        <fullName evidence="1">Uncharacterized protein</fullName>
    </submittedName>
</protein>
<dbReference type="AlphaFoldDB" id="A0AAW0AVY1"/>
<dbReference type="Proteomes" id="UP001362999">
    <property type="component" value="Unassembled WGS sequence"/>
</dbReference>
<name>A0AAW0AVY1_9AGAR</name>